<dbReference type="EMBL" id="SJFN01000013">
    <property type="protein sequence ID" value="TBW38043.1"/>
    <property type="molecule type" value="Genomic_DNA"/>
</dbReference>
<accession>A0A4Q9VSX8</accession>
<evidence type="ECO:0000313" key="4">
    <source>
        <dbReference type="Proteomes" id="UP000292781"/>
    </source>
</evidence>
<protein>
    <submittedName>
        <fullName evidence="3">Dienelactone hydrolase family protein</fullName>
    </submittedName>
</protein>
<feature type="domain" description="Dienelactone hydrolase" evidence="2">
    <location>
        <begin position="69"/>
        <end position="305"/>
    </location>
</feature>
<dbReference type="PANTHER" id="PTHR22946:SF9">
    <property type="entry name" value="POLYKETIDE TRANSFERASE AF380"/>
    <property type="match status" value="1"/>
</dbReference>
<dbReference type="Gene3D" id="3.40.50.1820">
    <property type="entry name" value="alpha/beta hydrolase"/>
    <property type="match status" value="1"/>
</dbReference>
<organism evidence="3 4">
    <name type="scientific">Siculibacillus lacustris</name>
    <dbReference type="NCBI Taxonomy" id="1549641"/>
    <lineage>
        <taxon>Bacteria</taxon>
        <taxon>Pseudomonadati</taxon>
        <taxon>Pseudomonadota</taxon>
        <taxon>Alphaproteobacteria</taxon>
        <taxon>Hyphomicrobiales</taxon>
        <taxon>Ancalomicrobiaceae</taxon>
        <taxon>Siculibacillus</taxon>
    </lineage>
</organism>
<dbReference type="AlphaFoldDB" id="A0A4Q9VSX8"/>
<keyword evidence="4" id="KW-1185">Reference proteome</keyword>
<keyword evidence="1 3" id="KW-0378">Hydrolase</keyword>
<dbReference type="OrthoDB" id="3647650at2"/>
<comment type="caution">
    <text evidence="3">The sequence shown here is derived from an EMBL/GenBank/DDBJ whole genome shotgun (WGS) entry which is preliminary data.</text>
</comment>
<dbReference type="InterPro" id="IPR029058">
    <property type="entry name" value="AB_hydrolase_fold"/>
</dbReference>
<reference evidence="3 4" key="1">
    <citation type="submission" date="2019-02" db="EMBL/GenBank/DDBJ databases">
        <title>Siculibacillus lacustris gen. nov., sp. nov., a new rosette-forming bacterium isolated from a freshwater crater lake (Lake St. Ana, Romania).</title>
        <authorList>
            <person name="Felfoldi T."/>
            <person name="Marton Z."/>
            <person name="Szabo A."/>
            <person name="Mentes A."/>
            <person name="Boka K."/>
            <person name="Marialigeti K."/>
            <person name="Mathe I."/>
            <person name="Koncz M."/>
            <person name="Schumann P."/>
            <person name="Toth E."/>
        </authorList>
    </citation>
    <scope>NUCLEOTIDE SEQUENCE [LARGE SCALE GENOMIC DNA]</scope>
    <source>
        <strain evidence="3 4">SA-279</strain>
    </source>
</reference>
<evidence type="ECO:0000259" key="2">
    <source>
        <dbReference type="Pfam" id="PF01738"/>
    </source>
</evidence>
<dbReference type="PANTHER" id="PTHR22946">
    <property type="entry name" value="DIENELACTONE HYDROLASE DOMAIN-CONTAINING PROTEIN-RELATED"/>
    <property type="match status" value="1"/>
</dbReference>
<proteinExistence type="predicted"/>
<dbReference type="Proteomes" id="UP000292781">
    <property type="component" value="Unassembled WGS sequence"/>
</dbReference>
<evidence type="ECO:0000313" key="3">
    <source>
        <dbReference type="EMBL" id="TBW38043.1"/>
    </source>
</evidence>
<gene>
    <name evidence="3" type="ORF">EYW49_10605</name>
</gene>
<evidence type="ECO:0000256" key="1">
    <source>
        <dbReference type="ARBA" id="ARBA00022801"/>
    </source>
</evidence>
<sequence>MKKYWAFALHNRRSGAPERGSESTTGRLRRLGAAILLVTGLVGAVAPAVAAEGETVHIAPRQDGDGELNAVLWRPATDRPAPAIVVLHGCGGLWTAKGDLGRRETDWARRFTDAGWVVLFPDSFGSRGLGSQCSTVERTARTWKERVADTRRAFDWLAAQAFVRPDAIALMGWSNGGSTVLNAVRTKNRPATGDFRAAVAFYPGCRPMAANPAWTSRVDLLILIGEADDWTPIEPCRTLAAAHPDRLTLVGYPGAFHDFDNPSAPVRERRGLAYTAGGTGVAHVGTDPAARADAIRRVPDWFAAHLK</sequence>
<dbReference type="InterPro" id="IPR002925">
    <property type="entry name" value="Dienelactn_hydro"/>
</dbReference>
<dbReference type="Pfam" id="PF01738">
    <property type="entry name" value="DLH"/>
    <property type="match status" value="1"/>
</dbReference>
<name>A0A4Q9VSX8_9HYPH</name>
<dbReference type="InterPro" id="IPR050261">
    <property type="entry name" value="FrsA_esterase"/>
</dbReference>
<dbReference type="SUPFAM" id="SSF53474">
    <property type="entry name" value="alpha/beta-Hydrolases"/>
    <property type="match status" value="1"/>
</dbReference>
<dbReference type="GO" id="GO:0052689">
    <property type="term" value="F:carboxylic ester hydrolase activity"/>
    <property type="evidence" value="ECO:0007669"/>
    <property type="project" value="UniProtKB-ARBA"/>
</dbReference>